<evidence type="ECO:0000313" key="2">
    <source>
        <dbReference type="EMBL" id="SVB16681.1"/>
    </source>
</evidence>
<dbReference type="PANTHER" id="PTHR36307">
    <property type="entry name" value="FLAGELLA BASAL BODY P-RING FORMATION PROTEIN FLGA"/>
    <property type="match status" value="1"/>
</dbReference>
<sequence length="245" mass="27429">MIKNYTNKSFGLFLVLGFILITSSMTWAKPNNSKTVTSQEIIASAENYLINSLDWNPEAVDISIKYQGKDLKIPEGKLFLDFGKINNPRGIGRIPLTVLVKVDDKFIKRIRVNANVAVYQDVVKTINSLQRGNIIGTSDVVIERTRTERLLRDIPTSLDKVIGKAATRNIQNGKIVKFRDLKKVPTVKRGARVIILARKGTMKITAPGTVREDGFKNSIVQVVNLETKKTIYAEVINGNTVEVRF</sequence>
<dbReference type="AlphaFoldDB" id="A0A382BT44"/>
<name>A0A382BT44_9ZZZZ</name>
<organism evidence="2">
    <name type="scientific">marine metagenome</name>
    <dbReference type="NCBI Taxonomy" id="408172"/>
    <lineage>
        <taxon>unclassified sequences</taxon>
        <taxon>metagenomes</taxon>
        <taxon>ecological metagenomes</taxon>
    </lineage>
</organism>
<dbReference type="PANTHER" id="PTHR36307:SF1">
    <property type="entry name" value="FLAGELLA BASAL BODY P-RING FORMATION PROTEIN FLGA"/>
    <property type="match status" value="1"/>
</dbReference>
<reference evidence="2" key="1">
    <citation type="submission" date="2018-05" db="EMBL/GenBank/DDBJ databases">
        <authorList>
            <person name="Lanie J.A."/>
            <person name="Ng W.-L."/>
            <person name="Kazmierczak K.M."/>
            <person name="Andrzejewski T.M."/>
            <person name="Davidsen T.M."/>
            <person name="Wayne K.J."/>
            <person name="Tettelin H."/>
            <person name="Glass J.I."/>
            <person name="Rusch D."/>
            <person name="Podicherti R."/>
            <person name="Tsui H.-C.T."/>
            <person name="Winkler M.E."/>
        </authorList>
    </citation>
    <scope>NUCLEOTIDE SEQUENCE</scope>
</reference>
<dbReference type="InterPro" id="IPR039246">
    <property type="entry name" value="Flagellar_FlgA"/>
</dbReference>
<feature type="domain" description="Flagella basal body P-ring formation protein FlgA SAF" evidence="1">
    <location>
        <begin position="121"/>
        <end position="243"/>
    </location>
</feature>
<gene>
    <name evidence="2" type="ORF">METZ01_LOCUS169535</name>
</gene>
<dbReference type="GO" id="GO:0044780">
    <property type="term" value="P:bacterial-type flagellum assembly"/>
    <property type="evidence" value="ECO:0007669"/>
    <property type="project" value="InterPro"/>
</dbReference>
<dbReference type="Pfam" id="PF13144">
    <property type="entry name" value="ChapFlgA"/>
    <property type="match status" value="1"/>
</dbReference>
<dbReference type="NCBIfam" id="TIGR03170">
    <property type="entry name" value="flgA_cterm"/>
    <property type="match status" value="1"/>
</dbReference>
<protein>
    <recommendedName>
        <fullName evidence="1">Flagella basal body P-ring formation protein FlgA SAF domain-containing protein</fullName>
    </recommendedName>
</protein>
<dbReference type="CDD" id="cd11614">
    <property type="entry name" value="SAF_CpaB_FlgA_like"/>
    <property type="match status" value="1"/>
</dbReference>
<dbReference type="EMBL" id="UINC01031129">
    <property type="protein sequence ID" value="SVB16681.1"/>
    <property type="molecule type" value="Genomic_DNA"/>
</dbReference>
<proteinExistence type="predicted"/>
<evidence type="ECO:0000259" key="1">
    <source>
        <dbReference type="Pfam" id="PF13144"/>
    </source>
</evidence>
<dbReference type="Gene3D" id="3.90.1210.10">
    <property type="entry name" value="Antifreeze-like/N-acetylneuraminic acid synthase C-terminal domain"/>
    <property type="match status" value="1"/>
</dbReference>
<dbReference type="Gene3D" id="2.30.30.760">
    <property type="match status" value="1"/>
</dbReference>
<dbReference type="InterPro" id="IPR017585">
    <property type="entry name" value="SAF_FlgA"/>
</dbReference>
<accession>A0A382BT44</accession>